<dbReference type="GO" id="GO:0003824">
    <property type="term" value="F:catalytic activity"/>
    <property type="evidence" value="ECO:0007669"/>
    <property type="project" value="InterPro"/>
</dbReference>
<evidence type="ECO:0000313" key="2">
    <source>
        <dbReference type="Proteomes" id="UP000441797"/>
    </source>
</evidence>
<organism evidence="1 2">
    <name type="scientific">Gloeocapsopsis dulcis AAB1 = 1H9</name>
    <dbReference type="NCBI Taxonomy" id="1433147"/>
    <lineage>
        <taxon>Bacteria</taxon>
        <taxon>Bacillati</taxon>
        <taxon>Cyanobacteriota</taxon>
        <taxon>Cyanophyceae</taxon>
        <taxon>Oscillatoriophycideae</taxon>
        <taxon>Chroococcales</taxon>
        <taxon>Chroococcaceae</taxon>
        <taxon>Gloeocapsopsis</taxon>
        <taxon>Gloeocapsopsis dulcis</taxon>
    </lineage>
</organism>
<name>A0A6N8G174_9CHRO</name>
<gene>
    <name evidence="1" type="ORF">BWI75_22235</name>
</gene>
<dbReference type="EMBL" id="NAPY01000054">
    <property type="protein sequence ID" value="MUL38951.1"/>
    <property type="molecule type" value="Genomic_DNA"/>
</dbReference>
<protein>
    <submittedName>
        <fullName evidence="1">Uncharacterized protein</fullName>
    </submittedName>
</protein>
<reference evidence="1 2" key="1">
    <citation type="journal article" date="2019" name="Front. Microbiol.">
        <title>Genomic Features for Desiccation Tolerance and Sugar Biosynthesis in the Extremophile Gloeocapsopsis sp. UTEX B3054.</title>
        <authorList>
            <person name="Urrejola C."/>
            <person name="Alcorta J."/>
            <person name="Salas L."/>
            <person name="Vasquez M."/>
            <person name="Polz M.F."/>
            <person name="Vicuna R."/>
            <person name="Diez B."/>
        </authorList>
    </citation>
    <scope>NUCLEOTIDE SEQUENCE [LARGE SCALE GENOMIC DNA]</scope>
    <source>
        <strain evidence="1 2">1H9</strain>
    </source>
</reference>
<sequence>MFAPAMGIEEDPATGAAASDLAGYLGDRHSISDGVLQ</sequence>
<keyword evidence="2" id="KW-1185">Reference proteome</keyword>
<dbReference type="SUPFAM" id="SSF54506">
    <property type="entry name" value="Diaminopimelate epimerase-like"/>
    <property type="match status" value="1"/>
</dbReference>
<evidence type="ECO:0000313" key="1">
    <source>
        <dbReference type="EMBL" id="MUL38951.1"/>
    </source>
</evidence>
<comment type="caution">
    <text evidence="1">The sequence shown here is derived from an EMBL/GenBank/DDBJ whole genome shotgun (WGS) entry which is preliminary data.</text>
</comment>
<dbReference type="AlphaFoldDB" id="A0A6N8G174"/>
<dbReference type="InterPro" id="IPR003719">
    <property type="entry name" value="Phenazine_PhzF-like"/>
</dbReference>
<accession>A0A6N8G174</accession>
<proteinExistence type="predicted"/>
<dbReference type="RefSeq" id="WP_105221659.1">
    <property type="nucleotide sequence ID" value="NZ_CAWNSU010000107.1"/>
</dbReference>
<dbReference type="Pfam" id="PF02567">
    <property type="entry name" value="PhzC-PhzF"/>
    <property type="match status" value="1"/>
</dbReference>
<dbReference type="Gene3D" id="3.10.310.10">
    <property type="entry name" value="Diaminopimelate Epimerase, Chain A, domain 1"/>
    <property type="match status" value="1"/>
</dbReference>
<dbReference type="Proteomes" id="UP000441797">
    <property type="component" value="Unassembled WGS sequence"/>
</dbReference>
<dbReference type="OrthoDB" id="9788221at2"/>